<evidence type="ECO:0000256" key="6">
    <source>
        <dbReference type="ARBA" id="ARBA00022857"/>
    </source>
</evidence>
<gene>
    <name evidence="14" type="ordered locus">MROS_2454</name>
</gene>
<evidence type="ECO:0000256" key="8">
    <source>
        <dbReference type="ARBA" id="ARBA00023098"/>
    </source>
</evidence>
<dbReference type="STRING" id="1191523.MROS_2454"/>
<protein>
    <recommendedName>
        <fullName evidence="3 12">3-oxoacyl-[acyl-carrier-protein] reductase</fullName>
        <ecNumber evidence="3 12">1.1.1.100</ecNumber>
    </recommendedName>
</protein>
<dbReference type="InterPro" id="IPR002347">
    <property type="entry name" value="SDR_fam"/>
</dbReference>
<comment type="catalytic activity">
    <reaction evidence="12">
        <text>a (3R)-hydroxyacyl-[ACP] + NADP(+) = a 3-oxoacyl-[ACP] + NADPH + H(+)</text>
        <dbReference type="Rhea" id="RHEA:17397"/>
        <dbReference type="Rhea" id="RHEA-COMP:9916"/>
        <dbReference type="Rhea" id="RHEA-COMP:9945"/>
        <dbReference type="ChEBI" id="CHEBI:15378"/>
        <dbReference type="ChEBI" id="CHEBI:57783"/>
        <dbReference type="ChEBI" id="CHEBI:58349"/>
        <dbReference type="ChEBI" id="CHEBI:78776"/>
        <dbReference type="ChEBI" id="CHEBI:78827"/>
        <dbReference type="EC" id="1.1.1.100"/>
    </reaction>
</comment>
<comment type="function">
    <text evidence="12">Catalyzes the NADPH-dependent reduction of beta-ketoacyl-ACP substrates to beta-hydroxyacyl-ACP products, the first reductive step in the elongation cycle of fatty acid biosynthesis.</text>
</comment>
<evidence type="ECO:0000256" key="5">
    <source>
        <dbReference type="ARBA" id="ARBA00022832"/>
    </source>
</evidence>
<name>I6ZUJ7_MELRP</name>
<feature type="active site" description="Proton acceptor" evidence="10">
    <location>
        <position position="153"/>
    </location>
</feature>
<dbReference type="InterPro" id="IPR057326">
    <property type="entry name" value="KR_dom"/>
</dbReference>
<dbReference type="InterPro" id="IPR011284">
    <property type="entry name" value="3oxo_ACP_reduc"/>
</dbReference>
<dbReference type="EC" id="1.1.1.100" evidence="3 12"/>
<evidence type="ECO:0000259" key="13">
    <source>
        <dbReference type="SMART" id="SM00822"/>
    </source>
</evidence>
<dbReference type="eggNOG" id="COG1028">
    <property type="taxonomic scope" value="Bacteria"/>
</dbReference>
<dbReference type="SMART" id="SM00822">
    <property type="entry name" value="PKS_KR"/>
    <property type="match status" value="1"/>
</dbReference>
<dbReference type="NCBIfam" id="NF009466">
    <property type="entry name" value="PRK12826.1-2"/>
    <property type="match status" value="1"/>
</dbReference>
<reference evidence="14 15" key="1">
    <citation type="journal article" date="2013" name="PLoS ONE">
        <title>Genomic analysis of Melioribacter roseus, facultatively anaerobic organotrophic bacterium representing a novel deep lineage within Bacteriodetes/Chlorobi group.</title>
        <authorList>
            <person name="Kadnikov V.V."/>
            <person name="Mardanov A.V."/>
            <person name="Podosokorskaya O.A."/>
            <person name="Gavrilov S.N."/>
            <person name="Kublanov I.V."/>
            <person name="Beletsky A.V."/>
            <person name="Bonch-Osmolovskaya E.A."/>
            <person name="Ravin N.V."/>
        </authorList>
    </citation>
    <scope>NUCLEOTIDE SEQUENCE [LARGE SCALE GENOMIC DNA]</scope>
    <source>
        <strain evidence="15">JCM 17771 / P3M-2</strain>
    </source>
</reference>
<dbReference type="PANTHER" id="PTHR42879:SF2">
    <property type="entry name" value="3-OXOACYL-[ACYL-CARRIER-PROTEIN] REDUCTASE FABG"/>
    <property type="match status" value="1"/>
</dbReference>
<dbReference type="UniPathway" id="UPA00094"/>
<keyword evidence="7 12" id="KW-0560">Oxidoreductase</keyword>
<dbReference type="NCBIfam" id="NF009464">
    <property type="entry name" value="PRK12824.1"/>
    <property type="match status" value="1"/>
</dbReference>
<dbReference type="EMBL" id="CP003557">
    <property type="protein sequence ID" value="AFN75684.1"/>
    <property type="molecule type" value="Genomic_DNA"/>
</dbReference>
<keyword evidence="4 12" id="KW-0444">Lipid biosynthesis</keyword>
<dbReference type="Pfam" id="PF13561">
    <property type="entry name" value="adh_short_C2"/>
    <property type="match status" value="1"/>
</dbReference>
<dbReference type="PRINTS" id="PR00081">
    <property type="entry name" value="GDHRDH"/>
</dbReference>
<dbReference type="PANTHER" id="PTHR42879">
    <property type="entry name" value="3-OXOACYL-(ACYL-CARRIER-PROTEIN) REDUCTASE"/>
    <property type="match status" value="1"/>
</dbReference>
<evidence type="ECO:0000256" key="3">
    <source>
        <dbReference type="ARBA" id="ARBA00012948"/>
    </source>
</evidence>
<feature type="domain" description="Ketoreductase" evidence="13">
    <location>
        <begin position="6"/>
        <end position="189"/>
    </location>
</feature>
<feature type="binding site" evidence="11">
    <location>
        <position position="186"/>
    </location>
    <ligand>
        <name>NADP(+)</name>
        <dbReference type="ChEBI" id="CHEBI:58349"/>
    </ligand>
</feature>
<evidence type="ECO:0000313" key="14">
    <source>
        <dbReference type="EMBL" id="AFN75684.1"/>
    </source>
</evidence>
<accession>I6ZUJ7</accession>
<comment type="subunit">
    <text evidence="12">Homotetramer.</text>
</comment>
<proteinExistence type="inferred from homology"/>
<dbReference type="HOGENOM" id="CLU_010194_1_3_10"/>
<dbReference type="KEGG" id="mro:MROS_2454"/>
<evidence type="ECO:0000256" key="12">
    <source>
        <dbReference type="RuleBase" id="RU366074"/>
    </source>
</evidence>
<feature type="binding site" evidence="11">
    <location>
        <begin position="153"/>
        <end position="157"/>
    </location>
    <ligand>
        <name>NADP(+)</name>
        <dbReference type="ChEBI" id="CHEBI:58349"/>
    </ligand>
</feature>
<evidence type="ECO:0000256" key="4">
    <source>
        <dbReference type="ARBA" id="ARBA00022516"/>
    </source>
</evidence>
<feature type="binding site" evidence="11">
    <location>
        <position position="88"/>
    </location>
    <ligand>
        <name>NADP(+)</name>
        <dbReference type="ChEBI" id="CHEBI:58349"/>
    </ligand>
</feature>
<dbReference type="PRINTS" id="PR00080">
    <property type="entry name" value="SDRFAMILY"/>
</dbReference>
<evidence type="ECO:0000313" key="15">
    <source>
        <dbReference type="Proteomes" id="UP000009011"/>
    </source>
</evidence>
<dbReference type="NCBIfam" id="TIGR01830">
    <property type="entry name" value="3oxo_ACP_reduc"/>
    <property type="match status" value="1"/>
</dbReference>
<dbReference type="NCBIfam" id="NF005559">
    <property type="entry name" value="PRK07231.1"/>
    <property type="match status" value="1"/>
</dbReference>
<keyword evidence="8 12" id="KW-0443">Lipid metabolism</keyword>
<dbReference type="GO" id="GO:0004316">
    <property type="term" value="F:3-oxoacyl-[acyl-carrier-protein] reductase (NADPH) activity"/>
    <property type="evidence" value="ECO:0007669"/>
    <property type="project" value="UniProtKB-UniRule"/>
</dbReference>
<dbReference type="PATRIC" id="fig|1191523.3.peg.2585"/>
<feature type="binding site" evidence="11">
    <location>
        <begin position="12"/>
        <end position="15"/>
    </location>
    <ligand>
        <name>NADP(+)</name>
        <dbReference type="ChEBI" id="CHEBI:58349"/>
    </ligand>
</feature>
<evidence type="ECO:0000256" key="9">
    <source>
        <dbReference type="ARBA" id="ARBA00023160"/>
    </source>
</evidence>
<dbReference type="GO" id="GO:0051287">
    <property type="term" value="F:NAD binding"/>
    <property type="evidence" value="ECO:0007669"/>
    <property type="project" value="UniProtKB-UniRule"/>
</dbReference>
<keyword evidence="15" id="KW-1185">Reference proteome</keyword>
<sequence>MKLKDKRAIVTGGTRGIGRAIVKELVNEGCSVVFTYHSSEEAARQLETELGNQNVFGIKADAASFEDAEKTVKFAIEKLGGVDILVNNAGITKDNLLLRMSPDDFNSVVDTNLKSVFNYTKAALKSMISQRYGKIVNISSVVGLTGNAGQANYAASKAGIIGFSKSNAKELASRNINVNVVAPGFIETDMTNKLTDQQKEAILANVPIKRLGKPEDVAKAVAFLCSSDSDYITGQVITVDGGMVM</sequence>
<dbReference type="NCBIfam" id="NF004199">
    <property type="entry name" value="PRK05653.1-4"/>
    <property type="match status" value="1"/>
</dbReference>
<evidence type="ECO:0000256" key="2">
    <source>
        <dbReference type="ARBA" id="ARBA00006484"/>
    </source>
</evidence>
<keyword evidence="6 11" id="KW-0521">NADP</keyword>
<comment type="similarity">
    <text evidence="2 12">Belongs to the short-chain dehydrogenases/reductases (SDR) family.</text>
</comment>
<evidence type="ECO:0000256" key="11">
    <source>
        <dbReference type="PIRSR" id="PIRSR611284-2"/>
    </source>
</evidence>
<dbReference type="RefSeq" id="WP_014857114.1">
    <property type="nucleotide sequence ID" value="NC_018178.1"/>
</dbReference>
<keyword evidence="5 12" id="KW-0276">Fatty acid metabolism</keyword>
<dbReference type="CDD" id="cd05333">
    <property type="entry name" value="BKR_SDR_c"/>
    <property type="match status" value="1"/>
</dbReference>
<organism evidence="14 15">
    <name type="scientific">Melioribacter roseus (strain DSM 23840 / JCM 17771 / VKM B-2668 / P3M-2)</name>
    <dbReference type="NCBI Taxonomy" id="1191523"/>
    <lineage>
        <taxon>Bacteria</taxon>
        <taxon>Pseudomonadati</taxon>
        <taxon>Ignavibacteriota</taxon>
        <taxon>Ignavibacteria</taxon>
        <taxon>Ignavibacteriales</taxon>
        <taxon>Melioribacteraceae</taxon>
        <taxon>Melioribacter</taxon>
    </lineage>
</organism>
<evidence type="ECO:0000256" key="10">
    <source>
        <dbReference type="PIRSR" id="PIRSR611284-1"/>
    </source>
</evidence>
<dbReference type="InterPro" id="IPR036291">
    <property type="entry name" value="NAD(P)-bd_dom_sf"/>
</dbReference>
<evidence type="ECO:0000256" key="7">
    <source>
        <dbReference type="ARBA" id="ARBA00023002"/>
    </source>
</evidence>
<dbReference type="GO" id="GO:0030497">
    <property type="term" value="P:fatty acid elongation"/>
    <property type="evidence" value="ECO:0007669"/>
    <property type="project" value="UniProtKB-ARBA"/>
</dbReference>
<comment type="pathway">
    <text evidence="1 12">Lipid metabolism; fatty acid biosynthesis.</text>
</comment>
<evidence type="ECO:0000256" key="1">
    <source>
        <dbReference type="ARBA" id="ARBA00005194"/>
    </source>
</evidence>
<dbReference type="Gene3D" id="3.40.50.720">
    <property type="entry name" value="NAD(P)-binding Rossmann-like Domain"/>
    <property type="match status" value="1"/>
</dbReference>
<dbReference type="InterPro" id="IPR050259">
    <property type="entry name" value="SDR"/>
</dbReference>
<dbReference type="Proteomes" id="UP000009011">
    <property type="component" value="Chromosome"/>
</dbReference>
<dbReference type="FunFam" id="3.40.50.720:FF:000037">
    <property type="entry name" value="3-oxoacyl-[acyl-carrier-protein] reductase FabG"/>
    <property type="match status" value="1"/>
</dbReference>
<dbReference type="SUPFAM" id="SSF51735">
    <property type="entry name" value="NAD(P)-binding Rossmann-fold domains"/>
    <property type="match status" value="1"/>
</dbReference>
<keyword evidence="9 12" id="KW-0275">Fatty acid biosynthesis</keyword>
<dbReference type="AlphaFoldDB" id="I6ZUJ7"/>